<dbReference type="SUPFAM" id="SSF158791">
    <property type="entry name" value="MgtE N-terminal domain-like"/>
    <property type="match status" value="1"/>
</dbReference>
<sequence>MRILVAVLVCVLSVVYAEKKEPNPDALLQCNAIFEARKDEIAQNLRTLNEKMQNLEAYKNATQNILDQKQAKLQEQEQALKAKIEEATKEAQKQAKLQDDKKKAIEALIAKNEALLKEIQSSANTKVAKSFSGMKDSKAAPIIAELDDAEAATILSSLTAAEMAKILAKMDAKRAAELTKIIAKGPPFSNDKPKSSPKVAEVPGDSPKAPEQDQVDFQENGGI</sequence>
<organism evidence="4 5">
    <name type="scientific">Helicobacter canis</name>
    <dbReference type="NCBI Taxonomy" id="29419"/>
    <lineage>
        <taxon>Bacteria</taxon>
        <taxon>Pseudomonadati</taxon>
        <taxon>Campylobacterota</taxon>
        <taxon>Epsilonproteobacteria</taxon>
        <taxon>Campylobacterales</taxon>
        <taxon>Helicobacteraceae</taxon>
        <taxon>Helicobacter</taxon>
    </lineage>
</organism>
<dbReference type="EMBL" id="UGHV01000001">
    <property type="protein sequence ID" value="STO97898.1"/>
    <property type="molecule type" value="Genomic_DNA"/>
</dbReference>
<keyword evidence="4" id="KW-0282">Flagellum</keyword>
<feature type="domain" description="Magnesium transporter MgtE intracellular" evidence="3">
    <location>
        <begin position="128"/>
        <end position="181"/>
    </location>
</feature>
<gene>
    <name evidence="4" type="ORF">NCTC12410_01739</name>
</gene>
<evidence type="ECO:0000256" key="1">
    <source>
        <dbReference type="SAM" id="Coils"/>
    </source>
</evidence>
<dbReference type="Proteomes" id="UP000254841">
    <property type="component" value="Unassembled WGS sequence"/>
</dbReference>
<accession>A0A377J6A3</accession>
<dbReference type="InterPro" id="IPR006668">
    <property type="entry name" value="Mg_transptr_MgtE_intracell_dom"/>
</dbReference>
<evidence type="ECO:0000256" key="2">
    <source>
        <dbReference type="SAM" id="MobiDB-lite"/>
    </source>
</evidence>
<keyword evidence="4" id="KW-0969">Cilium</keyword>
<dbReference type="RefSeq" id="WP_181814263.1">
    <property type="nucleotide sequence ID" value="NZ_UGHV01000001.1"/>
</dbReference>
<evidence type="ECO:0000313" key="4">
    <source>
        <dbReference type="EMBL" id="STO97898.1"/>
    </source>
</evidence>
<evidence type="ECO:0000313" key="5">
    <source>
        <dbReference type="Proteomes" id="UP000254841"/>
    </source>
</evidence>
<proteinExistence type="predicted"/>
<reference evidence="4 5" key="1">
    <citation type="submission" date="2018-06" db="EMBL/GenBank/DDBJ databases">
        <authorList>
            <consortium name="Pathogen Informatics"/>
            <person name="Doyle S."/>
        </authorList>
    </citation>
    <scope>NUCLEOTIDE SEQUENCE [LARGE SCALE GENOMIC DNA]</scope>
    <source>
        <strain evidence="4 5">NCTC12410</strain>
    </source>
</reference>
<keyword evidence="1" id="KW-0175">Coiled coil</keyword>
<evidence type="ECO:0000259" key="3">
    <source>
        <dbReference type="Pfam" id="PF03448"/>
    </source>
</evidence>
<protein>
    <submittedName>
        <fullName evidence="4">Flagellar protein FlbB</fullName>
    </submittedName>
</protein>
<feature type="coiled-coil region" evidence="1">
    <location>
        <begin position="31"/>
        <end position="125"/>
    </location>
</feature>
<dbReference type="AlphaFoldDB" id="A0A377J6A3"/>
<dbReference type="Pfam" id="PF03448">
    <property type="entry name" value="MgtE_N"/>
    <property type="match status" value="1"/>
</dbReference>
<name>A0A377J6A3_9HELI</name>
<feature type="region of interest" description="Disordered" evidence="2">
    <location>
        <begin position="181"/>
        <end position="223"/>
    </location>
</feature>
<keyword evidence="4" id="KW-0966">Cell projection</keyword>